<dbReference type="AlphaFoldDB" id="A0AAV1DBL7"/>
<dbReference type="InterPro" id="IPR023213">
    <property type="entry name" value="CAT-like_dom_sf"/>
</dbReference>
<sequence>MESKIEVLSKEFVRPSFPTPNDKKEFKLSLLDQLVPFPFIPIIFFYQKQPFNDLKDGDTNFVDPPSKAILELNQSLSDCLTKFYPLAGKLSSDLGCVECDDSGALFVEAKVQCPLSQAVKNAPADESLVRILGTYPRDEILLAVQISWFECGSICIGVCMSHKIADINSLTTFMNCWADLNRGDRGGGAASSGCAYKSLSPNFDLGSHLFPAGDFPIPTGSKVVIPVFNKGEKIVHKRFSFDREKLNTLKQQMVTKLIKEPTKVEVVTAFIWMQLINVARVRNHHRRRRPDGDGVDTPPTTLLINKLWHAVNLRSKVSSLASALSEGEFPFGNLAFVATASFTCDDDHNNGEERDLVCLVRDAIKQVNEDYVFKCLVDACSENQSLDGHQQEQTTEWTFSSWCRSSTYQVDFGWGKPTLVAPAGKPNTSGAVVLTSRSSDEDEIDAWLTISEADLALLSDELLSLAPTHFFQSN</sequence>
<dbReference type="GO" id="GO:0016746">
    <property type="term" value="F:acyltransferase activity"/>
    <property type="evidence" value="ECO:0007669"/>
    <property type="project" value="UniProtKB-KW"/>
</dbReference>
<evidence type="ECO:0000256" key="5">
    <source>
        <dbReference type="ARBA" id="ARBA00023315"/>
    </source>
</evidence>
<dbReference type="PANTHER" id="PTHR31623:SF110">
    <property type="entry name" value="VINORINE SYNTHASE-LIKE"/>
    <property type="match status" value="1"/>
</dbReference>
<accession>A0AAV1DBL7</accession>
<organism evidence="6 7">
    <name type="scientific">Oldenlandia corymbosa var. corymbosa</name>
    <dbReference type="NCBI Taxonomy" id="529605"/>
    <lineage>
        <taxon>Eukaryota</taxon>
        <taxon>Viridiplantae</taxon>
        <taxon>Streptophyta</taxon>
        <taxon>Embryophyta</taxon>
        <taxon>Tracheophyta</taxon>
        <taxon>Spermatophyta</taxon>
        <taxon>Magnoliopsida</taxon>
        <taxon>eudicotyledons</taxon>
        <taxon>Gunneridae</taxon>
        <taxon>Pentapetalae</taxon>
        <taxon>asterids</taxon>
        <taxon>lamiids</taxon>
        <taxon>Gentianales</taxon>
        <taxon>Rubiaceae</taxon>
        <taxon>Rubioideae</taxon>
        <taxon>Spermacoceae</taxon>
        <taxon>Hedyotis-Oldenlandia complex</taxon>
        <taxon>Oldenlandia</taxon>
    </lineage>
</organism>
<evidence type="ECO:0000256" key="4">
    <source>
        <dbReference type="ARBA" id="ARBA00022679"/>
    </source>
</evidence>
<evidence type="ECO:0000256" key="3">
    <source>
        <dbReference type="ARBA" id="ARBA00022589"/>
    </source>
</evidence>
<proteinExistence type="inferred from homology"/>
<evidence type="ECO:0000313" key="6">
    <source>
        <dbReference type="EMBL" id="CAI9104237.1"/>
    </source>
</evidence>
<evidence type="ECO:0000256" key="1">
    <source>
        <dbReference type="ARBA" id="ARBA00009861"/>
    </source>
</evidence>
<name>A0AAV1DBL7_OLDCO</name>
<reference evidence="6" key="1">
    <citation type="submission" date="2023-03" db="EMBL/GenBank/DDBJ databases">
        <authorList>
            <person name="Julca I."/>
        </authorList>
    </citation>
    <scope>NUCLEOTIDE SEQUENCE</scope>
</reference>
<comment type="subunit">
    <text evidence="2">Monomer.</text>
</comment>
<dbReference type="Proteomes" id="UP001161247">
    <property type="component" value="Chromosome 4"/>
</dbReference>
<dbReference type="EMBL" id="OX459121">
    <property type="protein sequence ID" value="CAI9104237.1"/>
    <property type="molecule type" value="Genomic_DNA"/>
</dbReference>
<gene>
    <name evidence="6" type="ORF">OLC1_LOCUS13203</name>
</gene>
<evidence type="ECO:0000313" key="7">
    <source>
        <dbReference type="Proteomes" id="UP001161247"/>
    </source>
</evidence>
<dbReference type="PANTHER" id="PTHR31623">
    <property type="entry name" value="F21J9.9"/>
    <property type="match status" value="1"/>
</dbReference>
<evidence type="ECO:0000256" key="2">
    <source>
        <dbReference type="ARBA" id="ARBA00011245"/>
    </source>
</evidence>
<dbReference type="Gene3D" id="3.30.559.10">
    <property type="entry name" value="Chloramphenicol acetyltransferase-like domain"/>
    <property type="match status" value="2"/>
</dbReference>
<keyword evidence="4" id="KW-0808">Transferase</keyword>
<comment type="similarity">
    <text evidence="1">Belongs to the plant acyltransferase family.</text>
</comment>
<keyword evidence="7" id="KW-1185">Reference proteome</keyword>
<keyword evidence="5" id="KW-0012">Acyltransferase</keyword>
<keyword evidence="3" id="KW-0017">Alkaloid metabolism</keyword>
<protein>
    <submittedName>
        <fullName evidence="6">OLC1v1002869C1</fullName>
    </submittedName>
</protein>
<dbReference type="GO" id="GO:0009820">
    <property type="term" value="P:alkaloid metabolic process"/>
    <property type="evidence" value="ECO:0007669"/>
    <property type="project" value="UniProtKB-KW"/>
</dbReference>
<dbReference type="Pfam" id="PF02458">
    <property type="entry name" value="Transferase"/>
    <property type="match status" value="1"/>
</dbReference>